<evidence type="ECO:0000313" key="1">
    <source>
        <dbReference type="EMBL" id="QEC68979.1"/>
    </source>
</evidence>
<dbReference type="AlphaFoldDB" id="A0A5B8VCI8"/>
<proteinExistence type="predicted"/>
<evidence type="ECO:0000313" key="2">
    <source>
        <dbReference type="Proteomes" id="UP000321533"/>
    </source>
</evidence>
<dbReference type="RefSeq" id="WP_147191567.1">
    <property type="nucleotide sequence ID" value="NZ_CP042435.1"/>
</dbReference>
<name>A0A5B8VCI8_9BACT</name>
<dbReference type="KEGG" id="pgin:FRZ67_17300"/>
<reference evidence="1 2" key="1">
    <citation type="journal article" date="2016" name="Int. J. Syst. Evol. Microbiol.">
        <title>Panacibacter ginsenosidivorans gen. nov., sp. nov., with ginsenoside converting activity isolated from soil of a ginseng field.</title>
        <authorList>
            <person name="Siddiqi M.Z."/>
            <person name="Muhammad Shafi S."/>
            <person name="Choi K.D."/>
            <person name="Im W.T."/>
        </authorList>
    </citation>
    <scope>NUCLEOTIDE SEQUENCE [LARGE SCALE GENOMIC DNA]</scope>
    <source>
        <strain evidence="1 2">Gsoil1550</strain>
    </source>
</reference>
<accession>A0A5B8VCI8</accession>
<keyword evidence="2" id="KW-1185">Reference proteome</keyword>
<gene>
    <name evidence="1" type="ORF">FRZ67_17300</name>
</gene>
<sequence>MYNEPEFIRLIFLLADTQLWVDKLSRDALMPLPVKDKSKLQRKTYYLSIGALAHIIEKHYNAVSRHPQSGKFTIPVADIVNHIKLAADIQPQAIPGALIFIAC</sequence>
<organism evidence="1 2">
    <name type="scientific">Panacibacter ginsenosidivorans</name>
    <dbReference type="NCBI Taxonomy" id="1813871"/>
    <lineage>
        <taxon>Bacteria</taxon>
        <taxon>Pseudomonadati</taxon>
        <taxon>Bacteroidota</taxon>
        <taxon>Chitinophagia</taxon>
        <taxon>Chitinophagales</taxon>
        <taxon>Chitinophagaceae</taxon>
        <taxon>Panacibacter</taxon>
    </lineage>
</organism>
<dbReference type="EMBL" id="CP042435">
    <property type="protein sequence ID" value="QEC68979.1"/>
    <property type="molecule type" value="Genomic_DNA"/>
</dbReference>
<dbReference type="OrthoDB" id="658081at2"/>
<dbReference type="Proteomes" id="UP000321533">
    <property type="component" value="Chromosome"/>
</dbReference>
<protein>
    <submittedName>
        <fullName evidence="1">Uncharacterized protein</fullName>
    </submittedName>
</protein>